<dbReference type="Pfam" id="PF03992">
    <property type="entry name" value="ABM"/>
    <property type="match status" value="2"/>
</dbReference>
<sequence length="320" mass="35223">MSALHLHASASLRGAPVIAPRAARRANVAARGPMPIVRANADIMSEVGTAVLTEGQLKAERYVASNRFKLQGGKGPTFEKRWAERKSRLANLDGFRFFTLMRRVEGMGGPPSSTDDEYDYVSLTIWEDKTGFDAWRTGEAFKEAHGGGTLFGFVEMLVSSMMVLKGNPKPAFYDGLLPVVKPPPEDVKWKSVGGWRDVPADGVNPLEPDVFVAMNRFKVLPGKEEAFEKRWAARESSLEDMDGFLTFVMLRRDALNAEDGYNYSTLTVWRDRAAFDAWRASSANSKAHASAGEEKETLWAGPPSPVMYEGVLALLSEKGA</sequence>
<dbReference type="AlphaFoldDB" id="A0A7R9T6T4"/>
<dbReference type="InterPro" id="IPR050404">
    <property type="entry name" value="Heme-degrading_MO"/>
</dbReference>
<organism evidence="2">
    <name type="scientific">Micromonas pusilla</name>
    <name type="common">Picoplanktonic green alga</name>
    <name type="synonym">Chromulina pusilla</name>
    <dbReference type="NCBI Taxonomy" id="38833"/>
    <lineage>
        <taxon>Eukaryota</taxon>
        <taxon>Viridiplantae</taxon>
        <taxon>Chlorophyta</taxon>
        <taxon>Mamiellophyceae</taxon>
        <taxon>Mamiellales</taxon>
        <taxon>Mamiellaceae</taxon>
        <taxon>Micromonas</taxon>
    </lineage>
</organism>
<dbReference type="PANTHER" id="PTHR34474:SF2">
    <property type="entry name" value="SIGNAL TRANSDUCTION PROTEIN TRAP"/>
    <property type="match status" value="1"/>
</dbReference>
<feature type="domain" description="ABM" evidence="1">
    <location>
        <begin position="211"/>
        <end position="307"/>
    </location>
</feature>
<dbReference type="InterPro" id="IPR007138">
    <property type="entry name" value="ABM_dom"/>
</dbReference>
<dbReference type="InterPro" id="IPR011008">
    <property type="entry name" value="Dimeric_a/b-barrel"/>
</dbReference>
<gene>
    <name evidence="2" type="ORF">MPUS1402_LOCUS268</name>
</gene>
<evidence type="ECO:0000313" key="2">
    <source>
        <dbReference type="EMBL" id="CAD8226944.1"/>
    </source>
</evidence>
<feature type="domain" description="ABM" evidence="1">
    <location>
        <begin position="62"/>
        <end position="162"/>
    </location>
</feature>
<dbReference type="Gene3D" id="3.30.70.100">
    <property type="match status" value="2"/>
</dbReference>
<dbReference type="SUPFAM" id="SSF54909">
    <property type="entry name" value="Dimeric alpha+beta barrel"/>
    <property type="match status" value="2"/>
</dbReference>
<proteinExistence type="predicted"/>
<reference evidence="2" key="1">
    <citation type="submission" date="2021-01" db="EMBL/GenBank/DDBJ databases">
        <authorList>
            <person name="Corre E."/>
            <person name="Pelletier E."/>
            <person name="Niang G."/>
            <person name="Scheremetjew M."/>
            <person name="Finn R."/>
            <person name="Kale V."/>
            <person name="Holt S."/>
            <person name="Cochrane G."/>
            <person name="Meng A."/>
            <person name="Brown T."/>
            <person name="Cohen L."/>
        </authorList>
    </citation>
    <scope>NUCLEOTIDE SEQUENCE</scope>
    <source>
        <strain evidence="2">RCC1614</strain>
    </source>
</reference>
<protein>
    <recommendedName>
        <fullName evidence="1">ABM domain-containing protein</fullName>
    </recommendedName>
</protein>
<accession>A0A7R9T6T4</accession>
<dbReference type="EMBL" id="HBDY01000386">
    <property type="protein sequence ID" value="CAD8226944.1"/>
    <property type="molecule type" value="Transcribed_RNA"/>
</dbReference>
<name>A0A7R9T6T4_MICPS</name>
<dbReference type="PANTHER" id="PTHR34474">
    <property type="entry name" value="SIGNAL TRANSDUCTION PROTEIN TRAP"/>
    <property type="match status" value="1"/>
</dbReference>
<dbReference type="PROSITE" id="PS51725">
    <property type="entry name" value="ABM"/>
    <property type="match status" value="2"/>
</dbReference>
<dbReference type="OMA" id="FRFFTLM"/>
<evidence type="ECO:0000259" key="1">
    <source>
        <dbReference type="PROSITE" id="PS51725"/>
    </source>
</evidence>